<evidence type="ECO:0000256" key="11">
    <source>
        <dbReference type="ARBA" id="ARBA00039158"/>
    </source>
</evidence>
<dbReference type="SUPFAM" id="SSF55681">
    <property type="entry name" value="Class II aaRS and biotin synthetases"/>
    <property type="match status" value="1"/>
</dbReference>
<dbReference type="NCBIfam" id="TIGR00414">
    <property type="entry name" value="serS"/>
    <property type="match status" value="1"/>
</dbReference>
<evidence type="ECO:0000256" key="12">
    <source>
        <dbReference type="ARBA" id="ARBA00047929"/>
    </source>
</evidence>
<feature type="binding site" evidence="15">
    <location>
        <position position="384"/>
    </location>
    <ligand>
        <name>L-serine</name>
        <dbReference type="ChEBI" id="CHEBI:33384"/>
    </ligand>
</feature>
<dbReference type="InterPro" id="IPR006195">
    <property type="entry name" value="aa-tRNA-synth_II"/>
</dbReference>
<evidence type="ECO:0000256" key="6">
    <source>
        <dbReference type="ARBA" id="ARBA00022598"/>
    </source>
</evidence>
<feature type="binding site" evidence="16">
    <location>
        <begin position="351"/>
        <end position="354"/>
    </location>
    <ligand>
        <name>ATP</name>
        <dbReference type="ChEBI" id="CHEBI:30616"/>
    </ligand>
</feature>
<keyword evidence="8 16" id="KW-0067">ATP-binding</keyword>
<dbReference type="Pfam" id="PF02403">
    <property type="entry name" value="Seryl_tRNA_N"/>
    <property type="match status" value="1"/>
</dbReference>
<dbReference type="RefSeq" id="WP_115817103.1">
    <property type="nucleotide sequence ID" value="NZ_QRDV01000003.1"/>
</dbReference>
<keyword evidence="9" id="KW-0648">Protein biosynthesis</keyword>
<keyword evidence="10 19" id="KW-0030">Aminoacyl-tRNA synthetase</keyword>
<evidence type="ECO:0000313" key="20">
    <source>
        <dbReference type="Proteomes" id="UP000256980"/>
    </source>
</evidence>
<accession>A0A3D9H4R6</accession>
<evidence type="ECO:0000256" key="9">
    <source>
        <dbReference type="ARBA" id="ARBA00022917"/>
    </source>
</evidence>
<evidence type="ECO:0000256" key="15">
    <source>
        <dbReference type="PIRSR" id="PIRSR001529-1"/>
    </source>
</evidence>
<dbReference type="PANTHER" id="PTHR43697">
    <property type="entry name" value="SERYL-TRNA SYNTHETASE"/>
    <property type="match status" value="1"/>
</dbReference>
<dbReference type="EMBL" id="QRDV01000003">
    <property type="protein sequence ID" value="RED44503.1"/>
    <property type="molecule type" value="Genomic_DNA"/>
</dbReference>
<dbReference type="GO" id="GO:0005524">
    <property type="term" value="F:ATP binding"/>
    <property type="evidence" value="ECO:0007669"/>
    <property type="project" value="UniProtKB-KW"/>
</dbReference>
<keyword evidence="17" id="KW-0175">Coiled coil</keyword>
<comment type="catalytic activity">
    <reaction evidence="12">
        <text>tRNA(Sec) + L-serine + ATP = L-seryl-tRNA(Sec) + AMP + diphosphate + H(+)</text>
        <dbReference type="Rhea" id="RHEA:42580"/>
        <dbReference type="Rhea" id="RHEA-COMP:9742"/>
        <dbReference type="Rhea" id="RHEA-COMP:10128"/>
        <dbReference type="ChEBI" id="CHEBI:15378"/>
        <dbReference type="ChEBI" id="CHEBI:30616"/>
        <dbReference type="ChEBI" id="CHEBI:33019"/>
        <dbReference type="ChEBI" id="CHEBI:33384"/>
        <dbReference type="ChEBI" id="CHEBI:78442"/>
        <dbReference type="ChEBI" id="CHEBI:78533"/>
        <dbReference type="ChEBI" id="CHEBI:456215"/>
        <dbReference type="EC" id="6.1.1.11"/>
    </reaction>
</comment>
<proteinExistence type="inferred from homology"/>
<dbReference type="AlphaFoldDB" id="A0A3D9H4R6"/>
<dbReference type="PROSITE" id="PS50862">
    <property type="entry name" value="AA_TRNA_LIGASE_II"/>
    <property type="match status" value="1"/>
</dbReference>
<keyword evidence="7" id="KW-0547">Nucleotide-binding</keyword>
<dbReference type="InterPro" id="IPR042103">
    <property type="entry name" value="SerRS_1_N_sf"/>
</dbReference>
<gene>
    <name evidence="19" type="ORF">DFQ10_103189</name>
</gene>
<evidence type="ECO:0000256" key="2">
    <source>
        <dbReference type="ARBA" id="ARBA00005045"/>
    </source>
</evidence>
<evidence type="ECO:0000256" key="3">
    <source>
        <dbReference type="ARBA" id="ARBA00010728"/>
    </source>
</evidence>
<evidence type="ECO:0000259" key="18">
    <source>
        <dbReference type="PROSITE" id="PS50862"/>
    </source>
</evidence>
<dbReference type="InterPro" id="IPR002317">
    <property type="entry name" value="Ser-tRNA-ligase_type_1"/>
</dbReference>
<dbReference type="Gene3D" id="3.30.930.10">
    <property type="entry name" value="Bira Bifunctional Protein, Domain 2"/>
    <property type="match status" value="1"/>
</dbReference>
<evidence type="ECO:0000256" key="4">
    <source>
        <dbReference type="ARBA" id="ARBA00012840"/>
    </source>
</evidence>
<dbReference type="Proteomes" id="UP000256980">
    <property type="component" value="Unassembled WGS sequence"/>
</dbReference>
<comment type="pathway">
    <text evidence="2">Aminoacyl-tRNA biosynthesis; selenocysteinyl-tRNA(Sec) biosynthesis; L-seryl-tRNA(Sec) from L-serine and tRNA(Sec): step 1/1.</text>
</comment>
<dbReference type="PIRSF" id="PIRSF001529">
    <property type="entry name" value="Ser-tRNA-synth_IIa"/>
    <property type="match status" value="1"/>
</dbReference>
<evidence type="ECO:0000313" key="19">
    <source>
        <dbReference type="EMBL" id="RED44503.1"/>
    </source>
</evidence>
<evidence type="ECO:0000256" key="8">
    <source>
        <dbReference type="ARBA" id="ARBA00022840"/>
    </source>
</evidence>
<dbReference type="PRINTS" id="PR00981">
    <property type="entry name" value="TRNASYNTHSER"/>
</dbReference>
<dbReference type="GO" id="GO:0005737">
    <property type="term" value="C:cytoplasm"/>
    <property type="evidence" value="ECO:0007669"/>
    <property type="project" value="UniProtKB-SubCell"/>
</dbReference>
<comment type="catalytic activity">
    <reaction evidence="13">
        <text>tRNA(Ser) + L-serine + ATP = L-seryl-tRNA(Ser) + AMP + diphosphate + H(+)</text>
        <dbReference type="Rhea" id="RHEA:12292"/>
        <dbReference type="Rhea" id="RHEA-COMP:9669"/>
        <dbReference type="Rhea" id="RHEA-COMP:9703"/>
        <dbReference type="ChEBI" id="CHEBI:15378"/>
        <dbReference type="ChEBI" id="CHEBI:30616"/>
        <dbReference type="ChEBI" id="CHEBI:33019"/>
        <dbReference type="ChEBI" id="CHEBI:33384"/>
        <dbReference type="ChEBI" id="CHEBI:78442"/>
        <dbReference type="ChEBI" id="CHEBI:78533"/>
        <dbReference type="ChEBI" id="CHEBI:456215"/>
        <dbReference type="EC" id="6.1.1.11"/>
    </reaction>
</comment>
<feature type="coiled-coil region" evidence="17">
    <location>
        <begin position="39"/>
        <end position="102"/>
    </location>
</feature>
<feature type="binding site" evidence="16">
    <location>
        <begin position="264"/>
        <end position="266"/>
    </location>
    <ligand>
        <name>ATP</name>
        <dbReference type="ChEBI" id="CHEBI:30616"/>
    </ligand>
</feature>
<comment type="caution">
    <text evidence="19">The sequence shown here is derived from an EMBL/GenBank/DDBJ whole genome shotgun (WGS) entry which is preliminary data.</text>
</comment>
<dbReference type="Gene3D" id="1.10.287.40">
    <property type="entry name" value="Serine-tRNA synthetase, tRNA binding domain"/>
    <property type="match status" value="1"/>
</dbReference>
<name>A0A3D9H4R6_9FLAO</name>
<dbReference type="InterPro" id="IPR010978">
    <property type="entry name" value="tRNA-bd_arm"/>
</dbReference>
<dbReference type="SUPFAM" id="SSF46589">
    <property type="entry name" value="tRNA-binding arm"/>
    <property type="match status" value="1"/>
</dbReference>
<evidence type="ECO:0000256" key="5">
    <source>
        <dbReference type="ARBA" id="ARBA00022490"/>
    </source>
</evidence>
<evidence type="ECO:0000256" key="17">
    <source>
        <dbReference type="SAM" id="Coils"/>
    </source>
</evidence>
<dbReference type="InterPro" id="IPR045864">
    <property type="entry name" value="aa-tRNA-synth_II/BPL/LPL"/>
</dbReference>
<dbReference type="InterPro" id="IPR002314">
    <property type="entry name" value="aa-tRNA-synt_IIb"/>
</dbReference>
<evidence type="ECO:0000256" key="1">
    <source>
        <dbReference type="ARBA" id="ARBA00004496"/>
    </source>
</evidence>
<dbReference type="PANTHER" id="PTHR43697:SF1">
    <property type="entry name" value="SERINE--TRNA LIGASE"/>
    <property type="match status" value="1"/>
</dbReference>
<comment type="subcellular location">
    <subcellularLocation>
        <location evidence="1">Cytoplasm</location>
    </subcellularLocation>
</comment>
<feature type="binding site" evidence="15">
    <location>
        <position position="233"/>
    </location>
    <ligand>
        <name>L-serine</name>
        <dbReference type="ChEBI" id="CHEBI:33384"/>
    </ligand>
</feature>
<feature type="binding site" evidence="15">
    <location>
        <position position="264"/>
    </location>
    <ligand>
        <name>L-serine</name>
        <dbReference type="ChEBI" id="CHEBI:33384"/>
    </ligand>
</feature>
<sequence>MLQVAFIRENKEDIIARLAKRNIDATEMINEAIAFDEDRKALQTSLDNTKAESNALSKEIGNLFKSGEVQKANILKEKTTQLKEATKNFEQELNDKVEALSELLYKIPNVPNPIVPAGNTDEDNEETFREGDIPKLHDAALPHWELAKKYNIIDFELGNKITGAGFPVYIGKGARLQRALIAYFLDKNTEAGYTEYQVPHLVNEASGFGTGQLPDKEGQMYHVTLDNLYLIPTAEVPATNIFRDTLLNESDLPISITGYTPCFRREAGSYGAHVRGLNRLHQFDKVEILRVEHPDNSYKALDSMVNHVKGILQDLKLPYRILRLCGGDLGFTSALTYDFEVFSTAQDRWLEVSSVSNFETFQANRLKLRFKNSEGKNELCHTLNGSSLALPRILAGILENYQTEDGIKIPEALVPYTGFDMIS</sequence>
<dbReference type="OrthoDB" id="9804647at2"/>
<organism evidence="19 20">
    <name type="scientific">Winogradskyella eximia</name>
    <dbReference type="NCBI Taxonomy" id="262006"/>
    <lineage>
        <taxon>Bacteria</taxon>
        <taxon>Pseudomonadati</taxon>
        <taxon>Bacteroidota</taxon>
        <taxon>Flavobacteriia</taxon>
        <taxon>Flavobacteriales</taxon>
        <taxon>Flavobacteriaceae</taxon>
        <taxon>Winogradskyella</taxon>
    </lineage>
</organism>
<evidence type="ECO:0000256" key="16">
    <source>
        <dbReference type="PIRSR" id="PIRSR001529-2"/>
    </source>
</evidence>
<evidence type="ECO:0000256" key="7">
    <source>
        <dbReference type="ARBA" id="ARBA00022741"/>
    </source>
</evidence>
<feature type="binding site" evidence="15">
    <location>
        <position position="287"/>
    </location>
    <ligand>
        <name>L-serine</name>
        <dbReference type="ChEBI" id="CHEBI:33384"/>
    </ligand>
</feature>
<evidence type="ECO:0000256" key="14">
    <source>
        <dbReference type="NCBIfam" id="TIGR00414"/>
    </source>
</evidence>
<dbReference type="EC" id="6.1.1.11" evidence="4 14"/>
<keyword evidence="20" id="KW-1185">Reference proteome</keyword>
<feature type="domain" description="Aminoacyl-transfer RNA synthetases class-II family profile" evidence="18">
    <location>
        <begin position="138"/>
        <end position="415"/>
    </location>
</feature>
<dbReference type="GO" id="GO:0004828">
    <property type="term" value="F:serine-tRNA ligase activity"/>
    <property type="evidence" value="ECO:0007669"/>
    <property type="project" value="UniProtKB-UniRule"/>
</dbReference>
<evidence type="ECO:0000256" key="13">
    <source>
        <dbReference type="ARBA" id="ARBA00048823"/>
    </source>
</evidence>
<protein>
    <recommendedName>
        <fullName evidence="11 14">Serine--tRNA ligase</fullName>
        <ecNumber evidence="4 14">6.1.1.11</ecNumber>
    </recommendedName>
</protein>
<dbReference type="InterPro" id="IPR015866">
    <property type="entry name" value="Ser-tRNA-synth_1_N"/>
</dbReference>
<reference evidence="19 20" key="1">
    <citation type="submission" date="2018-07" db="EMBL/GenBank/DDBJ databases">
        <title>Genomic Encyclopedia of Type Strains, Phase III (KMG-III): the genomes of soil and plant-associated and newly described type strains.</title>
        <authorList>
            <person name="Whitman W."/>
        </authorList>
    </citation>
    <scope>NUCLEOTIDE SEQUENCE [LARGE SCALE GENOMIC DNA]</scope>
    <source>
        <strain evidence="19 20">CECT 7946</strain>
    </source>
</reference>
<dbReference type="Pfam" id="PF00587">
    <property type="entry name" value="tRNA-synt_2b"/>
    <property type="match status" value="1"/>
</dbReference>
<keyword evidence="5" id="KW-0963">Cytoplasm</keyword>
<keyword evidence="6" id="KW-0436">Ligase</keyword>
<comment type="similarity">
    <text evidence="3">Belongs to the class-II aminoacyl-tRNA synthetase family. Type-1 seryl-tRNA synthetase subfamily.</text>
</comment>
<dbReference type="GO" id="GO:0006434">
    <property type="term" value="P:seryl-tRNA aminoacylation"/>
    <property type="evidence" value="ECO:0007669"/>
    <property type="project" value="UniProtKB-UniRule"/>
</dbReference>
<evidence type="ECO:0000256" key="10">
    <source>
        <dbReference type="ARBA" id="ARBA00023146"/>
    </source>
</evidence>